<name>A0A914YIK5_9BILA</name>
<organism evidence="1 2">
    <name type="scientific">Panagrolaimus superbus</name>
    <dbReference type="NCBI Taxonomy" id="310955"/>
    <lineage>
        <taxon>Eukaryota</taxon>
        <taxon>Metazoa</taxon>
        <taxon>Ecdysozoa</taxon>
        <taxon>Nematoda</taxon>
        <taxon>Chromadorea</taxon>
        <taxon>Rhabditida</taxon>
        <taxon>Tylenchina</taxon>
        <taxon>Panagrolaimomorpha</taxon>
        <taxon>Panagrolaimoidea</taxon>
        <taxon>Panagrolaimidae</taxon>
        <taxon>Panagrolaimus</taxon>
    </lineage>
</organism>
<evidence type="ECO:0000313" key="2">
    <source>
        <dbReference type="WBParaSite" id="PSU_v2.g17144.t1"/>
    </source>
</evidence>
<proteinExistence type="predicted"/>
<sequence>MRNANNKRYPVINTINDFFHPKNSDLIKTLAAERNGGNELLLRYAAPDVIFMSNIQIEEFKNAKELFLRCHKFRPKGFNTQSDQVYRIYGLFKKTFSVPLATVLMKKKDRETYEAVFSKILELILIMRQQLLKLFDVFSVLKLKKSKIGGLQLMDPEYIDESKRYLLEAAERLAEHDDIPPDAVNAARELNLHTKLIKKMQSRE</sequence>
<dbReference type="WBParaSite" id="PSU_v2.g17144.t1">
    <property type="protein sequence ID" value="PSU_v2.g17144.t1"/>
    <property type="gene ID" value="PSU_v2.g17144"/>
</dbReference>
<dbReference type="Proteomes" id="UP000887577">
    <property type="component" value="Unplaced"/>
</dbReference>
<reference evidence="2" key="1">
    <citation type="submission" date="2022-11" db="UniProtKB">
        <authorList>
            <consortium name="WormBaseParasite"/>
        </authorList>
    </citation>
    <scope>IDENTIFICATION</scope>
</reference>
<dbReference type="AlphaFoldDB" id="A0A914YIK5"/>
<evidence type="ECO:0000313" key="1">
    <source>
        <dbReference type="Proteomes" id="UP000887577"/>
    </source>
</evidence>
<protein>
    <submittedName>
        <fullName evidence="2">Uncharacterized protein</fullName>
    </submittedName>
</protein>
<keyword evidence="1" id="KW-1185">Reference proteome</keyword>
<accession>A0A914YIK5</accession>